<dbReference type="GO" id="GO:0003677">
    <property type="term" value="F:DNA binding"/>
    <property type="evidence" value="ECO:0007669"/>
    <property type="project" value="UniProtKB-KW"/>
</dbReference>
<keyword evidence="2" id="KW-0238">DNA-binding</keyword>
<keyword evidence="3" id="KW-0804">Transcription</keyword>
<dbReference type="InterPro" id="IPR000792">
    <property type="entry name" value="Tscrpt_reg_LuxR_C"/>
</dbReference>
<dbReference type="Gene3D" id="1.25.40.10">
    <property type="entry name" value="Tetratricopeptide repeat domain"/>
    <property type="match status" value="1"/>
</dbReference>
<dbReference type="RefSeq" id="WP_143086179.1">
    <property type="nucleotide sequence ID" value="NZ_FOEF01000004.1"/>
</dbReference>
<dbReference type="InterPro" id="IPR036388">
    <property type="entry name" value="WH-like_DNA-bd_sf"/>
</dbReference>
<protein>
    <submittedName>
        <fullName evidence="5">Regulatory protein, luxR family</fullName>
    </submittedName>
</protein>
<evidence type="ECO:0000256" key="2">
    <source>
        <dbReference type="ARBA" id="ARBA00023125"/>
    </source>
</evidence>
<dbReference type="SUPFAM" id="SSF46894">
    <property type="entry name" value="C-terminal effector domain of the bipartite response regulators"/>
    <property type="match status" value="1"/>
</dbReference>
<dbReference type="AlphaFoldDB" id="A0A1H8VGI9"/>
<dbReference type="PRINTS" id="PR00038">
    <property type="entry name" value="HTHLUXR"/>
</dbReference>
<dbReference type="GO" id="GO:0006355">
    <property type="term" value="P:regulation of DNA-templated transcription"/>
    <property type="evidence" value="ECO:0007669"/>
    <property type="project" value="InterPro"/>
</dbReference>
<dbReference type="InterPro" id="IPR011990">
    <property type="entry name" value="TPR-like_helical_dom_sf"/>
</dbReference>
<evidence type="ECO:0000259" key="4">
    <source>
        <dbReference type="PROSITE" id="PS50043"/>
    </source>
</evidence>
<gene>
    <name evidence="5" type="ORF">SAMN04489732_10438</name>
</gene>
<dbReference type="STRING" id="394193.SAMN04489732_10438"/>
<name>A0A1H8VGI9_9PSEU</name>
<organism evidence="5 6">
    <name type="scientific">Amycolatopsis saalfeldensis</name>
    <dbReference type="NCBI Taxonomy" id="394193"/>
    <lineage>
        <taxon>Bacteria</taxon>
        <taxon>Bacillati</taxon>
        <taxon>Actinomycetota</taxon>
        <taxon>Actinomycetes</taxon>
        <taxon>Pseudonocardiales</taxon>
        <taxon>Pseudonocardiaceae</taxon>
        <taxon>Amycolatopsis</taxon>
    </lineage>
</organism>
<dbReference type="SUPFAM" id="SSF48452">
    <property type="entry name" value="TPR-like"/>
    <property type="match status" value="1"/>
</dbReference>
<evidence type="ECO:0000256" key="3">
    <source>
        <dbReference type="ARBA" id="ARBA00023163"/>
    </source>
</evidence>
<feature type="domain" description="HTH luxR-type" evidence="4">
    <location>
        <begin position="349"/>
        <end position="414"/>
    </location>
</feature>
<evidence type="ECO:0000256" key="1">
    <source>
        <dbReference type="ARBA" id="ARBA00023015"/>
    </source>
</evidence>
<dbReference type="Proteomes" id="UP000198582">
    <property type="component" value="Unassembled WGS sequence"/>
</dbReference>
<dbReference type="EMBL" id="FOEF01000004">
    <property type="protein sequence ID" value="SEP14525.1"/>
    <property type="molecule type" value="Genomic_DNA"/>
</dbReference>
<dbReference type="PANTHER" id="PTHR44688:SF16">
    <property type="entry name" value="DNA-BINDING TRANSCRIPTIONAL ACTIVATOR DEVR_DOSR"/>
    <property type="match status" value="1"/>
</dbReference>
<dbReference type="CDD" id="cd06170">
    <property type="entry name" value="LuxR_C_like"/>
    <property type="match status" value="1"/>
</dbReference>
<dbReference type="Pfam" id="PF00196">
    <property type="entry name" value="GerE"/>
    <property type="match status" value="1"/>
</dbReference>
<proteinExistence type="predicted"/>
<dbReference type="Gene3D" id="1.10.10.10">
    <property type="entry name" value="Winged helix-like DNA-binding domain superfamily/Winged helix DNA-binding domain"/>
    <property type="match status" value="1"/>
</dbReference>
<dbReference type="OrthoDB" id="3178131at2"/>
<keyword evidence="1" id="KW-0805">Transcription regulation</keyword>
<dbReference type="SMART" id="SM00421">
    <property type="entry name" value="HTH_LUXR"/>
    <property type="match status" value="1"/>
</dbReference>
<dbReference type="InterPro" id="IPR016032">
    <property type="entry name" value="Sig_transdc_resp-reg_C-effctor"/>
</dbReference>
<keyword evidence="6" id="KW-1185">Reference proteome</keyword>
<evidence type="ECO:0000313" key="6">
    <source>
        <dbReference type="Proteomes" id="UP000198582"/>
    </source>
</evidence>
<dbReference type="PROSITE" id="PS50043">
    <property type="entry name" value="HTH_LUXR_2"/>
    <property type="match status" value="1"/>
</dbReference>
<evidence type="ECO:0000313" key="5">
    <source>
        <dbReference type="EMBL" id="SEP14525.1"/>
    </source>
</evidence>
<reference evidence="5 6" key="1">
    <citation type="submission" date="2016-10" db="EMBL/GenBank/DDBJ databases">
        <authorList>
            <person name="de Groot N.N."/>
        </authorList>
    </citation>
    <scope>NUCLEOTIDE SEQUENCE [LARGE SCALE GENOMIC DNA]</scope>
    <source>
        <strain evidence="5 6">DSM 44993</strain>
    </source>
</reference>
<accession>A0A1H8VGI9</accession>
<dbReference type="PANTHER" id="PTHR44688">
    <property type="entry name" value="DNA-BINDING TRANSCRIPTIONAL ACTIVATOR DEVR_DOSR"/>
    <property type="match status" value="1"/>
</dbReference>
<sequence length="414" mass="44789">MSSTGREQPSAAVSGLPYAPGGAAAVRAAAAEPPERDHALRAIAMANSGEDRDQVIREAGFVLRSPGRHDVLSFWYAVMALVHAGETGLAGEHCDRVLATPGPDTLAEFAFALRGRLAWLQGEPAAAAEILDQALERGPAPRLRDLLVAWSTAAHTSRGDLDAAYRRMLDHVCGESFAHSEDKAELLAALGDLELAAERHDLARTAFLECGRLLTEHGVRNPAVVPWRSRAALCAHASGRHRLASVLAERELRLARRWPDPRTLGVAVHAHAVVRSRTSGEAREAADLLAGGAATEDLLRARYDLAHFLSAERQCPQAAAMLGEVRDLARKAGYAAWAERAETALHRLTRQAGDRLTGQQRKIAELARSGLSNRRIAEQQFLTVRTVEFHLSSVYRKLGVAGRRELATLPVPLP</sequence>